<accession>A0A7Y0EN50</accession>
<reference evidence="1 2" key="1">
    <citation type="submission" date="2020-02" db="EMBL/GenBank/DDBJ databases">
        <title>Characterization of phylogenetic diversity of novel bifidobacterial species isolated in Czech ZOOs.</title>
        <authorList>
            <person name="Lugli G.A."/>
            <person name="Vera N.B."/>
            <person name="Ventura M."/>
        </authorList>
    </citation>
    <scope>NUCLEOTIDE SEQUENCE [LARGE SCALE GENOMIC DNA]</scope>
    <source>
        <strain evidence="1 2">DSM 109957</strain>
    </source>
</reference>
<name>A0A7Y0EN50_9BIFI</name>
<keyword evidence="2" id="KW-1185">Reference proteome</keyword>
<evidence type="ECO:0000313" key="2">
    <source>
        <dbReference type="Proteomes" id="UP000532194"/>
    </source>
</evidence>
<dbReference type="AlphaFoldDB" id="A0A7Y0EN50"/>
<gene>
    <name evidence="1" type="ORF">G1C95_0482</name>
</gene>
<evidence type="ECO:0000313" key="1">
    <source>
        <dbReference type="EMBL" id="NMM93297.1"/>
    </source>
</evidence>
<organism evidence="1 2">
    <name type="scientific">Bifidobacterium oedipodis</name>
    <dbReference type="NCBI Taxonomy" id="2675322"/>
    <lineage>
        <taxon>Bacteria</taxon>
        <taxon>Bacillati</taxon>
        <taxon>Actinomycetota</taxon>
        <taxon>Actinomycetes</taxon>
        <taxon>Bifidobacteriales</taxon>
        <taxon>Bifidobacteriaceae</taxon>
        <taxon>Bifidobacterium</taxon>
    </lineage>
</organism>
<sequence>MDEARAILEGRARRPSLDSARVPVSPYDVARVALPKSNGARVDLRDLVIYQQSLHIHELEQELCRYRSRGADETEDDAESVSGGESAV</sequence>
<proteinExistence type="predicted"/>
<protein>
    <submittedName>
        <fullName evidence="1">Uncharacterized protein</fullName>
    </submittedName>
</protein>
<comment type="caution">
    <text evidence="1">The sequence shown here is derived from an EMBL/GenBank/DDBJ whole genome shotgun (WGS) entry which is preliminary data.</text>
</comment>
<dbReference type="Proteomes" id="UP000532194">
    <property type="component" value="Unassembled WGS sequence"/>
</dbReference>
<dbReference type="EMBL" id="JAAIII010000001">
    <property type="protein sequence ID" value="NMM93297.1"/>
    <property type="molecule type" value="Genomic_DNA"/>
</dbReference>